<evidence type="ECO:0000313" key="7">
    <source>
        <dbReference type="Proteomes" id="UP000236724"/>
    </source>
</evidence>
<dbReference type="GO" id="GO:0000271">
    <property type="term" value="P:polysaccharide biosynthetic process"/>
    <property type="evidence" value="ECO:0007669"/>
    <property type="project" value="InterPro"/>
</dbReference>
<dbReference type="PIRSF" id="PIRSF000124">
    <property type="entry name" value="UDPglc_GDPman_dh"/>
    <property type="match status" value="1"/>
</dbReference>
<dbReference type="Pfam" id="PF03721">
    <property type="entry name" value="UDPG_MGDP_dh_N"/>
    <property type="match status" value="1"/>
</dbReference>
<dbReference type="GO" id="GO:0051287">
    <property type="term" value="F:NAD binding"/>
    <property type="evidence" value="ECO:0007669"/>
    <property type="project" value="InterPro"/>
</dbReference>
<dbReference type="Proteomes" id="UP000236724">
    <property type="component" value="Unassembled WGS sequence"/>
</dbReference>
<dbReference type="InterPro" id="IPR036291">
    <property type="entry name" value="NAD(P)-bd_dom_sf"/>
</dbReference>
<dbReference type="InterPro" id="IPR014026">
    <property type="entry name" value="UDP-Glc/GDP-Man_DH_dimer"/>
</dbReference>
<dbReference type="SUPFAM" id="SSF52413">
    <property type="entry name" value="UDP-glucose/GDP-mannose dehydrogenase C-terminal domain"/>
    <property type="match status" value="1"/>
</dbReference>
<accession>A0A1H6FA78</accession>
<evidence type="ECO:0000256" key="4">
    <source>
        <dbReference type="PIRNR" id="PIRNR000124"/>
    </source>
</evidence>
<evidence type="ECO:0000259" key="5">
    <source>
        <dbReference type="SMART" id="SM00984"/>
    </source>
</evidence>
<keyword evidence="7" id="KW-1185">Reference proteome</keyword>
<dbReference type="AlphaFoldDB" id="A0A1H6FA78"/>
<name>A0A1H6FA78_9GAMM</name>
<dbReference type="PANTHER" id="PTHR43491:SF2">
    <property type="entry name" value="UDP-N-ACETYL-D-MANNOSAMINE DEHYDROGENASE"/>
    <property type="match status" value="1"/>
</dbReference>
<evidence type="ECO:0000256" key="1">
    <source>
        <dbReference type="ARBA" id="ARBA00006601"/>
    </source>
</evidence>
<dbReference type="Pfam" id="PF00984">
    <property type="entry name" value="UDPG_MGDP_dh"/>
    <property type="match status" value="1"/>
</dbReference>
<sequence>MHQRIIAVIGLGYVGLPAAVAFAKHGQVIGFDKNPHRIAELKQGLDRTEEVDSAALQAVASQLLLTTDDLDLKQANFFIIAVPTPIHADKKPDLMPVLRASQSIGAQLSPGDIVVYESTVYPGATEEVCVPVLERQSGLVCGRDFSVGYSPERINPGDKEHGFTNTIKVVSGLDATTLDVVADVYESVVTAGVHRASSIRVAEASKVIENTQRDMNIAVINELSKIFDRLDIDTHDVLAAAGSKWNFLPFTPGLVGGHCIGVDPYYLIDKAQRVGYVADLLGAGRLINESMGDFIAHRAIDQLVRSGCIISESRITILGLSFKENVPDLRNTRVVDIIQALQQQGVTVQIHDPHVDTEEARIEHQLELCAETALKPADCVILAVTHQFYLEKGWDWILQLLDKQRGVVMDVKGALPREEKPDSILLWRL</sequence>
<dbReference type="InterPro" id="IPR001732">
    <property type="entry name" value="UDP-Glc/GDP-Man_DH_N"/>
</dbReference>
<dbReference type="EMBL" id="FMSV02000459">
    <property type="protein sequence ID" value="SEH06271.1"/>
    <property type="molecule type" value="Genomic_DNA"/>
</dbReference>
<comment type="similarity">
    <text evidence="1 4">Belongs to the UDP-glucose/GDP-mannose dehydrogenase family.</text>
</comment>
<dbReference type="InterPro" id="IPR028359">
    <property type="entry name" value="UDP_ManNAc/GlcNAc_DH"/>
</dbReference>
<dbReference type="InterPro" id="IPR014027">
    <property type="entry name" value="UDP-Glc/GDP-Man_DH_C"/>
</dbReference>
<gene>
    <name evidence="6" type="primary">wbpA_2</name>
    <name evidence="6" type="ORF">MBHS_02126</name>
</gene>
<evidence type="ECO:0000313" key="6">
    <source>
        <dbReference type="EMBL" id="SEH06271.1"/>
    </source>
</evidence>
<evidence type="ECO:0000256" key="3">
    <source>
        <dbReference type="ARBA" id="ARBA00023027"/>
    </source>
</evidence>
<proteinExistence type="inferred from homology"/>
<dbReference type="GO" id="GO:0016628">
    <property type="term" value="F:oxidoreductase activity, acting on the CH-CH group of donors, NAD or NADP as acceptor"/>
    <property type="evidence" value="ECO:0007669"/>
    <property type="project" value="InterPro"/>
</dbReference>
<evidence type="ECO:0000256" key="2">
    <source>
        <dbReference type="ARBA" id="ARBA00023002"/>
    </source>
</evidence>
<protein>
    <submittedName>
        <fullName evidence="6">UDP-N-acetyl-D-glucosamine 6-dehydrogenase</fullName>
        <ecNumber evidence="6">1.1.1.136</ecNumber>
    </submittedName>
</protein>
<feature type="domain" description="UDP-glucose/GDP-mannose dehydrogenase C-terminal" evidence="5">
    <location>
        <begin position="316"/>
        <end position="417"/>
    </location>
</feature>
<keyword evidence="3" id="KW-0520">NAD</keyword>
<dbReference type="RefSeq" id="WP_103920077.1">
    <property type="nucleotide sequence ID" value="NZ_FMSV02000459.1"/>
</dbReference>
<dbReference type="OrthoDB" id="9803238at2"/>
<keyword evidence="2 6" id="KW-0560">Oxidoreductase</keyword>
<dbReference type="InterPro" id="IPR036220">
    <property type="entry name" value="UDP-Glc/GDP-Man_DH_C_sf"/>
</dbReference>
<dbReference type="Gene3D" id="3.40.50.720">
    <property type="entry name" value="NAD(P)-binding Rossmann-like Domain"/>
    <property type="match status" value="2"/>
</dbReference>
<dbReference type="SUPFAM" id="SSF48179">
    <property type="entry name" value="6-phosphogluconate dehydrogenase C-terminal domain-like"/>
    <property type="match status" value="1"/>
</dbReference>
<dbReference type="InterPro" id="IPR008927">
    <property type="entry name" value="6-PGluconate_DH-like_C_sf"/>
</dbReference>
<organism evidence="6 7">
    <name type="scientific">Candidatus Venteria ishoeyi</name>
    <dbReference type="NCBI Taxonomy" id="1899563"/>
    <lineage>
        <taxon>Bacteria</taxon>
        <taxon>Pseudomonadati</taxon>
        <taxon>Pseudomonadota</taxon>
        <taxon>Gammaproteobacteria</taxon>
        <taxon>Thiotrichales</taxon>
        <taxon>Thiotrichaceae</taxon>
        <taxon>Venteria</taxon>
    </lineage>
</organism>
<dbReference type="InterPro" id="IPR017476">
    <property type="entry name" value="UDP-Glc/GDP-Man"/>
</dbReference>
<dbReference type="PIRSF" id="PIRSF500136">
    <property type="entry name" value="UDP_ManNAc_DH"/>
    <property type="match status" value="1"/>
</dbReference>
<dbReference type="PANTHER" id="PTHR43491">
    <property type="entry name" value="UDP-N-ACETYL-D-MANNOSAMINE DEHYDROGENASE"/>
    <property type="match status" value="1"/>
</dbReference>
<dbReference type="Pfam" id="PF03720">
    <property type="entry name" value="UDPG_MGDP_dh_C"/>
    <property type="match status" value="1"/>
</dbReference>
<dbReference type="SMART" id="SM00984">
    <property type="entry name" value="UDPG_MGDP_dh_C"/>
    <property type="match status" value="1"/>
</dbReference>
<dbReference type="GO" id="GO:0047004">
    <property type="term" value="F:UDP-N-acetylglucosamine 6-dehydrogenase activity"/>
    <property type="evidence" value="ECO:0007669"/>
    <property type="project" value="UniProtKB-EC"/>
</dbReference>
<dbReference type="SUPFAM" id="SSF51735">
    <property type="entry name" value="NAD(P)-binding Rossmann-fold domains"/>
    <property type="match status" value="1"/>
</dbReference>
<dbReference type="NCBIfam" id="TIGR03026">
    <property type="entry name" value="NDP-sugDHase"/>
    <property type="match status" value="1"/>
</dbReference>
<reference evidence="6 7" key="1">
    <citation type="submission" date="2016-10" db="EMBL/GenBank/DDBJ databases">
        <authorList>
            <person name="de Groot N.N."/>
        </authorList>
    </citation>
    <scope>NUCLEOTIDE SEQUENCE [LARGE SCALE GENOMIC DNA]</scope>
    <source>
        <strain evidence="6">MBHS1</strain>
    </source>
</reference>
<dbReference type="EC" id="1.1.1.136" evidence="6"/>